<reference evidence="4" key="2">
    <citation type="submission" date="2020-07" db="EMBL/GenBank/DDBJ databases">
        <title>Flavobacterium sp. xlx-214.</title>
        <authorList>
            <person name="Yang C."/>
        </authorList>
    </citation>
    <scope>NUCLEOTIDE SEQUENCE [LARGE SCALE GENOMIC DNA]</scope>
    <source>
        <strain evidence="4">CX-624</strain>
    </source>
</reference>
<name>A0A7D7QL07_9FLAO</name>
<dbReference type="Proteomes" id="UP000515349">
    <property type="component" value="Chromosome"/>
</dbReference>
<dbReference type="Pfam" id="PF04325">
    <property type="entry name" value="DUF465"/>
    <property type="match status" value="1"/>
</dbReference>
<organism evidence="2 3">
    <name type="scientific">Marnyiella aurantia</name>
    <dbReference type="NCBI Taxonomy" id="2758037"/>
    <lineage>
        <taxon>Bacteria</taxon>
        <taxon>Pseudomonadati</taxon>
        <taxon>Bacteroidota</taxon>
        <taxon>Flavobacteriia</taxon>
        <taxon>Flavobacteriales</taxon>
        <taxon>Weeksellaceae</taxon>
        <taxon>Marnyiella</taxon>
    </lineage>
</organism>
<reference evidence="2 3" key="1">
    <citation type="submission" date="2020-07" db="EMBL/GenBank/DDBJ databases">
        <title>Chryseobacterium sp.cx-624.</title>
        <authorList>
            <person name="Yang C."/>
        </authorList>
    </citation>
    <scope>NUCLEOTIDE SEQUENCE [LARGE SCALE GENOMIC DNA]</scope>
    <source>
        <strain evidence="2">Cx-624</strain>
        <strain evidence="3">cx-624</strain>
    </source>
</reference>
<dbReference type="RefSeq" id="WP_181885969.1">
    <property type="nucleotide sequence ID" value="NZ_CP059472.1"/>
</dbReference>
<evidence type="ECO:0000313" key="1">
    <source>
        <dbReference type="EMBL" id="MBA5245854.1"/>
    </source>
</evidence>
<gene>
    <name evidence="2" type="ORF">H1R16_01665</name>
    <name evidence="1" type="ORF">H2507_01605</name>
</gene>
<dbReference type="Proteomes" id="UP000539710">
    <property type="component" value="Unassembled WGS sequence"/>
</dbReference>
<dbReference type="EMBL" id="CP059472">
    <property type="protein sequence ID" value="QMS98745.1"/>
    <property type="molecule type" value="Genomic_DNA"/>
</dbReference>
<proteinExistence type="predicted"/>
<reference evidence="1" key="3">
    <citation type="submission" date="2020-07" db="EMBL/GenBank/DDBJ databases">
        <authorList>
            <person name="Yang C."/>
        </authorList>
    </citation>
    <scope>NUCLEOTIDE SEQUENCE</scope>
    <source>
        <strain evidence="1">Cx-624</strain>
    </source>
</reference>
<dbReference type="AlphaFoldDB" id="A0A7D7QL07"/>
<keyword evidence="4" id="KW-1185">Reference proteome</keyword>
<dbReference type="InterPro" id="IPR038444">
    <property type="entry name" value="DUF465_sf"/>
</dbReference>
<evidence type="ECO:0000313" key="2">
    <source>
        <dbReference type="EMBL" id="QMS98745.1"/>
    </source>
</evidence>
<evidence type="ECO:0000313" key="3">
    <source>
        <dbReference type="Proteomes" id="UP000515349"/>
    </source>
</evidence>
<dbReference type="Gene3D" id="6.10.280.50">
    <property type="match status" value="1"/>
</dbReference>
<sequence>MENHILTNEFPEYVQKIAELKTNDDAFRKMYVNYEEVNALIQHYEDGEVNHTTDEHLTELRRKRLHLKDSIYSYLHSN</sequence>
<dbReference type="KEGG" id="cbau:H1R16_01665"/>
<accession>A0A7D7QL07</accession>
<evidence type="ECO:0000313" key="4">
    <source>
        <dbReference type="Proteomes" id="UP000539710"/>
    </source>
</evidence>
<protein>
    <submittedName>
        <fullName evidence="2">DUF465 domain-containing protein</fullName>
    </submittedName>
</protein>
<dbReference type="EMBL" id="JACEUX010000001">
    <property type="protein sequence ID" value="MBA5245854.1"/>
    <property type="molecule type" value="Genomic_DNA"/>
</dbReference>
<dbReference type="InterPro" id="IPR007420">
    <property type="entry name" value="DUF465"/>
</dbReference>